<proteinExistence type="predicted"/>
<dbReference type="EMBL" id="CP034928">
    <property type="protein sequence ID" value="QAA76065.1"/>
    <property type="molecule type" value="Genomic_DNA"/>
</dbReference>
<accession>A0A410FSK0</accession>
<gene>
    <name evidence="1" type="ORF">BIP78_0299</name>
</gene>
<dbReference type="AlphaFoldDB" id="A0A410FSK0"/>
<name>A0A410FSK0_BIPS1</name>
<sequence>MDRFSRQDLSDLVEGTSPHRVSIFLPTGRAGPAAREGGIRLKNLLRKAEEQLVALGMRSPQIQDLLAPARSLVGDSLFWSYQSDGLALFLSPEGMRKWRLPLRFEELVVVADRFHVKPLLSLFTGDGRFYVLALSQNQVRLLLGTRYSVTEVPVEEVPTALADVLRPDLVQKHLQFRTAASTGPGKQAVAYHGHGGADAGHKDDIMRFFRRVDEGLRSYLASEPAPLVVAGVDYLLPLYREASSDPHLVNEGVTGNPDRLTPEELHAQAWALVQPHFHRAQEEAADRFAARLGTGLASAQFPEVLRAAREGRVEVLFVAVGVQRWGRIASTGEVEVHTSLQPGDQDLLDLIAVETLVRKGVVYAAPPDRVPGAADLAAVFRY</sequence>
<protein>
    <submittedName>
        <fullName evidence="1">Uncharacterized protein</fullName>
    </submittedName>
</protein>
<evidence type="ECO:0000313" key="2">
    <source>
        <dbReference type="Proteomes" id="UP000287233"/>
    </source>
</evidence>
<dbReference type="KEGG" id="bih:BIP78_0299"/>
<dbReference type="Pfam" id="PF18845">
    <property type="entry name" value="baeRF_family3"/>
    <property type="match status" value="1"/>
</dbReference>
<evidence type="ECO:0000313" key="1">
    <source>
        <dbReference type="EMBL" id="QAA76065.1"/>
    </source>
</evidence>
<dbReference type="InterPro" id="IPR041289">
    <property type="entry name" value="Bact_RF_family3"/>
</dbReference>
<reference evidence="2" key="1">
    <citation type="submission" date="2018-12" db="EMBL/GenBank/DDBJ databases">
        <title>Complete genome sequence of an uncultured bacterium of the candidate phylum Bipolaricaulota.</title>
        <authorList>
            <person name="Kadnikov V.V."/>
            <person name="Mardanov A.V."/>
            <person name="Beletsky A.V."/>
            <person name="Frank Y.A."/>
            <person name="Karnachuk O.V."/>
            <person name="Ravin N.V."/>
        </authorList>
    </citation>
    <scope>NUCLEOTIDE SEQUENCE [LARGE SCALE GENOMIC DNA]</scope>
</reference>
<dbReference type="Proteomes" id="UP000287233">
    <property type="component" value="Chromosome"/>
</dbReference>
<organism evidence="1 2">
    <name type="scientific">Bipolaricaulis sibiricus</name>
    <dbReference type="NCBI Taxonomy" id="2501609"/>
    <lineage>
        <taxon>Bacteria</taxon>
        <taxon>Candidatus Bipolaricaulota</taxon>
        <taxon>Candidatus Bipolaricaulia</taxon>
        <taxon>Candidatus Bipolaricaulales</taxon>
        <taxon>Candidatus Bipolaricaulaceae</taxon>
        <taxon>Candidatus Bipolaricaulis</taxon>
    </lineage>
</organism>